<dbReference type="Gene3D" id="1.10.10.1100">
    <property type="entry name" value="BFD-like [2Fe-2S]-binding domain"/>
    <property type="match status" value="1"/>
</dbReference>
<proteinExistence type="predicted"/>
<dbReference type="InterPro" id="IPR036188">
    <property type="entry name" value="FAD/NAD-bd_sf"/>
</dbReference>
<dbReference type="Gene3D" id="3.50.50.60">
    <property type="entry name" value="FAD/NAD(P)-binding domain"/>
    <property type="match status" value="1"/>
</dbReference>
<reference evidence="3 4" key="1">
    <citation type="submission" date="2017-05" db="EMBL/GenBank/DDBJ databases">
        <title>Vagococcus spp. assemblies.</title>
        <authorList>
            <person name="Gulvik C.A."/>
        </authorList>
    </citation>
    <scope>NUCLEOTIDE SEQUENCE [LARGE SCALE GENOMIC DNA]</scope>
    <source>
        <strain evidence="3 4">CCUG 51432</strain>
    </source>
</reference>
<evidence type="ECO:0000259" key="2">
    <source>
        <dbReference type="Pfam" id="PF04324"/>
    </source>
</evidence>
<dbReference type="PANTHER" id="PTHR42720">
    <property type="entry name" value="GLYCEROL-3-PHOSPHATE DEHYDROGENASE"/>
    <property type="match status" value="1"/>
</dbReference>
<dbReference type="Proteomes" id="UP000287605">
    <property type="component" value="Unassembled WGS sequence"/>
</dbReference>
<dbReference type="Pfam" id="PF01266">
    <property type="entry name" value="DAO"/>
    <property type="match status" value="1"/>
</dbReference>
<evidence type="ECO:0000313" key="4">
    <source>
        <dbReference type="Proteomes" id="UP000287605"/>
    </source>
</evidence>
<feature type="domain" description="FAD dependent oxidoreductase" evidence="1">
    <location>
        <begin position="3"/>
        <end position="356"/>
    </location>
</feature>
<name>A0A430AZV2_9ENTE</name>
<dbReference type="InterPro" id="IPR041854">
    <property type="entry name" value="BFD-like_2Fe2S-bd_dom_sf"/>
</dbReference>
<evidence type="ECO:0000259" key="1">
    <source>
        <dbReference type="Pfam" id="PF01266"/>
    </source>
</evidence>
<feature type="domain" description="BFD-like [2Fe-2S]-binding" evidence="2">
    <location>
        <begin position="400"/>
        <end position="453"/>
    </location>
</feature>
<dbReference type="AlphaFoldDB" id="A0A430AZV2"/>
<dbReference type="EMBL" id="NGKA01000005">
    <property type="protein sequence ID" value="RSU13532.1"/>
    <property type="molecule type" value="Genomic_DNA"/>
</dbReference>
<dbReference type="InterPro" id="IPR006076">
    <property type="entry name" value="FAD-dep_OxRdtase"/>
</dbReference>
<evidence type="ECO:0000313" key="3">
    <source>
        <dbReference type="EMBL" id="RSU13532.1"/>
    </source>
</evidence>
<dbReference type="RefSeq" id="WP_126807839.1">
    <property type="nucleotide sequence ID" value="NZ_NGKA01000005.1"/>
</dbReference>
<organism evidence="3 4">
    <name type="scientific">Vagococcus elongatus</name>
    <dbReference type="NCBI Taxonomy" id="180344"/>
    <lineage>
        <taxon>Bacteria</taxon>
        <taxon>Bacillati</taxon>
        <taxon>Bacillota</taxon>
        <taxon>Bacilli</taxon>
        <taxon>Lactobacillales</taxon>
        <taxon>Enterococcaceae</taxon>
        <taxon>Vagococcus</taxon>
    </lineage>
</organism>
<dbReference type="SUPFAM" id="SSF51905">
    <property type="entry name" value="FAD/NAD(P)-binding domain"/>
    <property type="match status" value="1"/>
</dbReference>
<dbReference type="OrthoDB" id="9801699at2"/>
<accession>A0A430AZV2</accession>
<dbReference type="InterPro" id="IPR007419">
    <property type="entry name" value="BFD-like_2Fe2S-bd_dom"/>
</dbReference>
<dbReference type="PANTHER" id="PTHR42720:SF1">
    <property type="entry name" value="GLYCEROL 3-PHOSPHATE OXIDASE"/>
    <property type="match status" value="1"/>
</dbReference>
<dbReference type="InterPro" id="IPR052745">
    <property type="entry name" value="G3P_Oxidase/Oxidoreductase"/>
</dbReference>
<dbReference type="Pfam" id="PF04324">
    <property type="entry name" value="Fer2_BFD"/>
    <property type="match status" value="1"/>
</dbReference>
<keyword evidence="4" id="KW-1185">Reference proteome</keyword>
<comment type="caution">
    <text evidence="3">The sequence shown here is derived from an EMBL/GenBank/DDBJ whole genome shotgun (WGS) entry which is preliminary data.</text>
</comment>
<sequence length="481" mass="52418">MYDIIIIGAGIIGTSVAYELAKYQLNICVLEAENDVSVGTTKANSAILHAGYDPKTGSLNAKLNVEGSILAKELCEKLDVPRKQIGSLVIAFSKEDLSTLEALYERGKQNGVADLQLLTAEETLEMEPHLNSEIFGALYAPTAAVVNPWEFALALGETAKINGVEFKFNQRVLDIQEENDFFSVITEKGSFKTKQVINAAGIHAEEIHRLVAPPTFKTIPCRGEYYLLDLEEGETVNHVIFQCPTKAGKGILISPTTHGNIIVGPNAENIAPELINTGADIANTSMGLEQVAKGARLSVPTINLSNSIRNFSGIRANTDREEFVIEKVIDDFYDIAGINSPGLTAAPAIARYLVDLMAEDGLVLTEKETFIDERTRVHFNDASIEEKQKIIKENPDYGRIICRCENITEGDIRQSLRQTLPASSVDGVKRRTIAGMGRCQGGFCGPRVVEIIADELNIAPTEVDLDKLGSRILTGITKEVN</sequence>
<dbReference type="Gene3D" id="3.30.9.10">
    <property type="entry name" value="D-Amino Acid Oxidase, subunit A, domain 2"/>
    <property type="match status" value="1"/>
</dbReference>
<dbReference type="CDD" id="cd19946">
    <property type="entry name" value="GlpA-like_Fer2_BFD-like"/>
    <property type="match status" value="1"/>
</dbReference>
<protein>
    <submittedName>
        <fullName evidence="3">FAD/NAD(P)-binding oxidoreductase</fullName>
    </submittedName>
</protein>
<gene>
    <name evidence="3" type="ORF">CBF29_04570</name>
</gene>